<evidence type="ECO:0000256" key="1">
    <source>
        <dbReference type="SAM" id="Phobius"/>
    </source>
</evidence>
<protein>
    <recommendedName>
        <fullName evidence="4">Transmembrane protein</fullName>
    </recommendedName>
</protein>
<keyword evidence="1" id="KW-0472">Membrane</keyword>
<evidence type="ECO:0000313" key="2">
    <source>
        <dbReference type="EMBL" id="GFR59386.1"/>
    </source>
</evidence>
<name>A0AAV4EFE4_9GAST</name>
<evidence type="ECO:0000313" key="3">
    <source>
        <dbReference type="Proteomes" id="UP000762676"/>
    </source>
</evidence>
<feature type="transmembrane region" description="Helical" evidence="1">
    <location>
        <begin position="65"/>
        <end position="84"/>
    </location>
</feature>
<sequence length="85" mass="8778">MKVMVLMLAVVAVWVGAWVVLVLVLFFPDDAVGFEGNVVAYIVDFVAGVDYNGDGADIDVVVDGGGAACVAVVGEVVVALVVYFV</sequence>
<organism evidence="2 3">
    <name type="scientific">Elysia marginata</name>
    <dbReference type="NCBI Taxonomy" id="1093978"/>
    <lineage>
        <taxon>Eukaryota</taxon>
        <taxon>Metazoa</taxon>
        <taxon>Spiralia</taxon>
        <taxon>Lophotrochozoa</taxon>
        <taxon>Mollusca</taxon>
        <taxon>Gastropoda</taxon>
        <taxon>Heterobranchia</taxon>
        <taxon>Euthyneura</taxon>
        <taxon>Panpulmonata</taxon>
        <taxon>Sacoglossa</taxon>
        <taxon>Placobranchoidea</taxon>
        <taxon>Plakobranchidae</taxon>
        <taxon>Elysia</taxon>
    </lineage>
</organism>
<keyword evidence="3" id="KW-1185">Reference proteome</keyword>
<feature type="transmembrane region" description="Helical" evidence="1">
    <location>
        <begin position="5"/>
        <end position="27"/>
    </location>
</feature>
<dbReference type="Proteomes" id="UP000762676">
    <property type="component" value="Unassembled WGS sequence"/>
</dbReference>
<evidence type="ECO:0008006" key="4">
    <source>
        <dbReference type="Google" id="ProtNLM"/>
    </source>
</evidence>
<gene>
    <name evidence="2" type="ORF">ElyMa_005384800</name>
</gene>
<dbReference type="AlphaFoldDB" id="A0AAV4EFE4"/>
<dbReference type="EMBL" id="BMAT01010712">
    <property type="protein sequence ID" value="GFR59386.1"/>
    <property type="molecule type" value="Genomic_DNA"/>
</dbReference>
<keyword evidence="1" id="KW-0812">Transmembrane</keyword>
<proteinExistence type="predicted"/>
<accession>A0AAV4EFE4</accession>
<keyword evidence="1" id="KW-1133">Transmembrane helix</keyword>
<comment type="caution">
    <text evidence="2">The sequence shown here is derived from an EMBL/GenBank/DDBJ whole genome shotgun (WGS) entry which is preliminary data.</text>
</comment>
<reference evidence="2 3" key="1">
    <citation type="journal article" date="2021" name="Elife">
        <title>Chloroplast acquisition without the gene transfer in kleptoplastic sea slugs, Plakobranchus ocellatus.</title>
        <authorList>
            <person name="Maeda T."/>
            <person name="Takahashi S."/>
            <person name="Yoshida T."/>
            <person name="Shimamura S."/>
            <person name="Takaki Y."/>
            <person name="Nagai Y."/>
            <person name="Toyoda A."/>
            <person name="Suzuki Y."/>
            <person name="Arimoto A."/>
            <person name="Ishii H."/>
            <person name="Satoh N."/>
            <person name="Nishiyama T."/>
            <person name="Hasebe M."/>
            <person name="Maruyama T."/>
            <person name="Minagawa J."/>
            <person name="Obokata J."/>
            <person name="Shigenobu S."/>
        </authorList>
    </citation>
    <scope>NUCLEOTIDE SEQUENCE [LARGE SCALE GENOMIC DNA]</scope>
</reference>